<feature type="region of interest" description="Disordered" evidence="6">
    <location>
        <begin position="627"/>
        <end position="730"/>
    </location>
</feature>
<feature type="compositionally biased region" description="Low complexity" evidence="6">
    <location>
        <begin position="338"/>
        <end position="355"/>
    </location>
</feature>
<dbReference type="InterPro" id="IPR036638">
    <property type="entry name" value="HLH_DNA-bd_sf"/>
</dbReference>
<dbReference type="EMBL" id="JARJCN010000016">
    <property type="protein sequence ID" value="KAJ7093456.1"/>
    <property type="molecule type" value="Genomic_DNA"/>
</dbReference>
<comment type="subcellular location">
    <subcellularLocation>
        <location evidence="1">Nucleus</location>
    </subcellularLocation>
</comment>
<feature type="compositionally biased region" description="Low complexity" evidence="6">
    <location>
        <begin position="240"/>
        <end position="252"/>
    </location>
</feature>
<feature type="compositionally biased region" description="Basic residues" evidence="6">
    <location>
        <begin position="357"/>
        <end position="367"/>
    </location>
</feature>
<keyword evidence="2" id="KW-0805">Transcription regulation</keyword>
<dbReference type="CDD" id="cd11387">
    <property type="entry name" value="bHLHzip_USF_MITF"/>
    <property type="match status" value="1"/>
</dbReference>
<dbReference type="Pfam" id="PF00010">
    <property type="entry name" value="HLH"/>
    <property type="match status" value="1"/>
</dbReference>
<feature type="compositionally biased region" description="Gly residues" evidence="6">
    <location>
        <begin position="441"/>
        <end position="467"/>
    </location>
</feature>
<feature type="compositionally biased region" description="Gly residues" evidence="6">
    <location>
        <begin position="111"/>
        <end position="126"/>
    </location>
</feature>
<feature type="domain" description="BHLH" evidence="7">
    <location>
        <begin position="499"/>
        <end position="607"/>
    </location>
</feature>
<keyword evidence="3 8" id="KW-0238">DNA-binding</keyword>
<dbReference type="Proteomes" id="UP001222325">
    <property type="component" value="Unassembled WGS sequence"/>
</dbReference>
<dbReference type="PANTHER" id="PTHR45776">
    <property type="entry name" value="MIP04163P"/>
    <property type="match status" value="1"/>
</dbReference>
<dbReference type="PANTHER" id="PTHR45776:SF2">
    <property type="entry name" value="MIP04163P"/>
    <property type="match status" value="1"/>
</dbReference>
<dbReference type="GO" id="GO:0000978">
    <property type="term" value="F:RNA polymerase II cis-regulatory region sequence-specific DNA binding"/>
    <property type="evidence" value="ECO:0007669"/>
    <property type="project" value="TreeGrafter"/>
</dbReference>
<feature type="compositionally biased region" description="Basic and acidic residues" evidence="6">
    <location>
        <begin position="503"/>
        <end position="512"/>
    </location>
</feature>
<comment type="caution">
    <text evidence="8">The sequence shown here is derived from an EMBL/GenBank/DDBJ whole genome shotgun (WGS) entry which is preliminary data.</text>
</comment>
<feature type="compositionally biased region" description="Polar residues" evidence="6">
    <location>
        <begin position="216"/>
        <end position="227"/>
    </location>
</feature>
<feature type="compositionally biased region" description="Low complexity" evidence="6">
    <location>
        <begin position="368"/>
        <end position="383"/>
    </location>
</feature>
<feature type="compositionally biased region" description="Low complexity" evidence="6">
    <location>
        <begin position="157"/>
        <end position="195"/>
    </location>
</feature>
<evidence type="ECO:0000256" key="6">
    <source>
        <dbReference type="SAM" id="MobiDB-lite"/>
    </source>
</evidence>
<feature type="compositionally biased region" description="Polar residues" evidence="6">
    <location>
        <begin position="99"/>
        <end position="108"/>
    </location>
</feature>
<keyword evidence="9" id="KW-1185">Reference proteome</keyword>
<feature type="region of interest" description="Disordered" evidence="6">
    <location>
        <begin position="428"/>
        <end position="512"/>
    </location>
</feature>
<evidence type="ECO:0000256" key="4">
    <source>
        <dbReference type="ARBA" id="ARBA00023163"/>
    </source>
</evidence>
<accession>A0AAD6UAL6</accession>
<evidence type="ECO:0000256" key="2">
    <source>
        <dbReference type="ARBA" id="ARBA00023015"/>
    </source>
</evidence>
<dbReference type="InterPro" id="IPR011598">
    <property type="entry name" value="bHLH_dom"/>
</dbReference>
<organism evidence="8 9">
    <name type="scientific">Mycena belliarum</name>
    <dbReference type="NCBI Taxonomy" id="1033014"/>
    <lineage>
        <taxon>Eukaryota</taxon>
        <taxon>Fungi</taxon>
        <taxon>Dikarya</taxon>
        <taxon>Basidiomycota</taxon>
        <taxon>Agaricomycotina</taxon>
        <taxon>Agaricomycetes</taxon>
        <taxon>Agaricomycetidae</taxon>
        <taxon>Agaricales</taxon>
        <taxon>Marasmiineae</taxon>
        <taxon>Mycenaceae</taxon>
        <taxon>Mycena</taxon>
    </lineage>
</organism>
<sequence>MVLILAGESPCCSRSRLALSGMASAFALPYSHKPVRQEGFHLPSPPPSTDTPPPQPHDPHSPGGPNGGGGGGLFGGMGHGGFHAGDFNDELASLINPQSNERSTQSPTHDGYGGGGGKGGGGGGGEYTVNGEYRPPPHNIFDISAPGAHHHHHAHHAGSASSTSSSFPAHFSLPSSSSASNGNNGNNNNNGSNGNNNGGGGGSPGGLGDGAPPYHFNSTLPALNSSMRYDPHPHGVAYMPSPSSFRSPSPHHGSSRSRSRSRPPSSHLSTPAGGPTRTTRARRNGSLSSTSPPPGAAQHGRPVPQAIVIPGSHGQGARGSPYWFGVNGEFPPSADSLPSLTSLPSLPSLNSLNSPHLAHHQQHHPQQQHHMGGQQQHMGSPHHMGGGGMQHMYNGNGSYPSPVEAKFGGLALGVGGMALGLGIGIGPNHSHSHHSPNPNLNGGGGGGGGNGNGGGNGGGANGIGLPGSLGSVSGAGANGTPSEKGDSKASLLAHEKRRRRRESHNAVERRRRDNINEKISELATLIPECLLDGGAQTSAAGASPGSADDALLSPTAGGAGAGDWPLVLPGAKKEAVDDEGKDGKEGAVVKANKGMILRKSVEYIRYLQQLVTAQGARNRELEEQLKGFRGSSAGSASPPPGGAPPFDAGVWALASMPEGDDEGLGIGMDVDAGEREETKRGRRAKREEGAGMGGEKRKGKKAKGEESGEGDEGALGMEDESELSEDGMDV</sequence>
<proteinExistence type="predicted"/>
<feature type="compositionally biased region" description="Pro residues" evidence="6">
    <location>
        <begin position="43"/>
        <end position="56"/>
    </location>
</feature>
<protein>
    <submittedName>
        <fullName evidence="8">Helix-loop-helix DNA-binding domain-containing protein</fullName>
    </submittedName>
</protein>
<dbReference type="PROSITE" id="PS50888">
    <property type="entry name" value="BHLH"/>
    <property type="match status" value="1"/>
</dbReference>
<dbReference type="SUPFAM" id="SSF47459">
    <property type="entry name" value="HLH, helix-loop-helix DNA-binding domain"/>
    <property type="match status" value="1"/>
</dbReference>
<gene>
    <name evidence="8" type="ORF">B0H15DRAFT_799248</name>
</gene>
<dbReference type="GO" id="GO:0046983">
    <property type="term" value="F:protein dimerization activity"/>
    <property type="evidence" value="ECO:0007669"/>
    <property type="project" value="InterPro"/>
</dbReference>
<evidence type="ECO:0000313" key="9">
    <source>
        <dbReference type="Proteomes" id="UP001222325"/>
    </source>
</evidence>
<dbReference type="SMART" id="SM00353">
    <property type="entry name" value="HLH"/>
    <property type="match status" value="1"/>
</dbReference>
<keyword evidence="4" id="KW-0804">Transcription</keyword>
<feature type="region of interest" description="Disordered" evidence="6">
    <location>
        <begin position="36"/>
        <end position="82"/>
    </location>
</feature>
<keyword evidence="5" id="KW-0539">Nucleus</keyword>
<feature type="compositionally biased region" description="Gly residues" evidence="6">
    <location>
        <begin position="196"/>
        <end position="209"/>
    </location>
</feature>
<evidence type="ECO:0000313" key="8">
    <source>
        <dbReference type="EMBL" id="KAJ7093456.1"/>
    </source>
</evidence>
<feature type="compositionally biased region" description="Acidic residues" evidence="6">
    <location>
        <begin position="707"/>
        <end position="730"/>
    </location>
</feature>
<dbReference type="AlphaFoldDB" id="A0AAD6UAL6"/>
<dbReference type="GO" id="GO:0005634">
    <property type="term" value="C:nucleus"/>
    <property type="evidence" value="ECO:0007669"/>
    <property type="project" value="UniProtKB-SubCell"/>
</dbReference>
<evidence type="ECO:0000256" key="3">
    <source>
        <dbReference type="ARBA" id="ARBA00023125"/>
    </source>
</evidence>
<evidence type="ECO:0000256" key="1">
    <source>
        <dbReference type="ARBA" id="ARBA00004123"/>
    </source>
</evidence>
<feature type="region of interest" description="Disordered" evidence="6">
    <location>
        <begin position="99"/>
        <end position="316"/>
    </location>
</feature>
<feature type="region of interest" description="Disordered" evidence="6">
    <location>
        <begin position="537"/>
        <end position="565"/>
    </location>
</feature>
<evidence type="ECO:0000259" key="7">
    <source>
        <dbReference type="PROSITE" id="PS50888"/>
    </source>
</evidence>
<feature type="compositionally biased region" description="Gly residues" evidence="6">
    <location>
        <begin position="64"/>
        <end position="82"/>
    </location>
</feature>
<dbReference type="GO" id="GO:0000981">
    <property type="term" value="F:DNA-binding transcription factor activity, RNA polymerase II-specific"/>
    <property type="evidence" value="ECO:0007669"/>
    <property type="project" value="TreeGrafter"/>
</dbReference>
<feature type="region of interest" description="Disordered" evidence="6">
    <location>
        <begin position="338"/>
        <end position="395"/>
    </location>
</feature>
<feature type="compositionally biased region" description="Low complexity" evidence="6">
    <location>
        <begin position="537"/>
        <end position="550"/>
    </location>
</feature>
<feature type="compositionally biased region" description="Basic and acidic residues" evidence="6">
    <location>
        <begin position="672"/>
        <end position="689"/>
    </location>
</feature>
<evidence type="ECO:0000256" key="5">
    <source>
        <dbReference type="ARBA" id="ARBA00023242"/>
    </source>
</evidence>
<feature type="compositionally biased region" description="Low complexity" evidence="6">
    <location>
        <begin position="262"/>
        <end position="278"/>
    </location>
</feature>
<name>A0AAD6UAL6_9AGAR</name>
<dbReference type="Gene3D" id="4.10.280.10">
    <property type="entry name" value="Helix-loop-helix DNA-binding domain"/>
    <property type="match status" value="1"/>
</dbReference>
<reference evidence="8" key="1">
    <citation type="submission" date="2023-03" db="EMBL/GenBank/DDBJ databases">
        <title>Massive genome expansion in bonnet fungi (Mycena s.s.) driven by repeated elements and novel gene families across ecological guilds.</title>
        <authorList>
            <consortium name="Lawrence Berkeley National Laboratory"/>
            <person name="Harder C.B."/>
            <person name="Miyauchi S."/>
            <person name="Viragh M."/>
            <person name="Kuo A."/>
            <person name="Thoen E."/>
            <person name="Andreopoulos B."/>
            <person name="Lu D."/>
            <person name="Skrede I."/>
            <person name="Drula E."/>
            <person name="Henrissat B."/>
            <person name="Morin E."/>
            <person name="Kohler A."/>
            <person name="Barry K."/>
            <person name="LaButti K."/>
            <person name="Morin E."/>
            <person name="Salamov A."/>
            <person name="Lipzen A."/>
            <person name="Mereny Z."/>
            <person name="Hegedus B."/>
            <person name="Baldrian P."/>
            <person name="Stursova M."/>
            <person name="Weitz H."/>
            <person name="Taylor A."/>
            <person name="Grigoriev I.V."/>
            <person name="Nagy L.G."/>
            <person name="Martin F."/>
            <person name="Kauserud H."/>
        </authorList>
    </citation>
    <scope>NUCLEOTIDE SEQUENCE</scope>
    <source>
        <strain evidence="8">CBHHK173m</strain>
    </source>
</reference>